<keyword evidence="8" id="KW-0129">CBS domain</keyword>
<dbReference type="GO" id="GO:0005886">
    <property type="term" value="C:plasma membrane"/>
    <property type="evidence" value="ECO:0007669"/>
    <property type="project" value="UniProtKB-SubCell"/>
</dbReference>
<feature type="domain" description="CBS" evidence="10">
    <location>
        <begin position="207"/>
        <end position="265"/>
    </location>
</feature>
<dbReference type="Pfam" id="PF00571">
    <property type="entry name" value="CBS"/>
    <property type="match status" value="2"/>
</dbReference>
<keyword evidence="9" id="KW-0479">Metal-binding</keyword>
<keyword evidence="9" id="KW-1003">Cell membrane</keyword>
<dbReference type="InterPro" id="IPR046342">
    <property type="entry name" value="CBS_dom_sf"/>
</dbReference>
<keyword evidence="7 9" id="KW-0472">Membrane</keyword>
<feature type="domain" description="CBS" evidence="10">
    <location>
        <begin position="143"/>
        <end position="206"/>
    </location>
</feature>
<dbReference type="SMART" id="SM00924">
    <property type="entry name" value="MgtE_N"/>
    <property type="match status" value="1"/>
</dbReference>
<proteinExistence type="inferred from homology"/>
<dbReference type="InterPro" id="IPR036739">
    <property type="entry name" value="SLC41_membr_dom_sf"/>
</dbReference>
<dbReference type="InterPro" id="IPR006667">
    <property type="entry name" value="SLC41_membr_dom"/>
</dbReference>
<dbReference type="PANTHER" id="PTHR43773">
    <property type="entry name" value="MAGNESIUM TRANSPORTER MGTE"/>
    <property type="match status" value="1"/>
</dbReference>
<gene>
    <name evidence="11" type="primary">mgtE2</name>
    <name evidence="11" type="ordered locus">BpOF4_09115</name>
</gene>
<evidence type="ECO:0000256" key="6">
    <source>
        <dbReference type="ARBA" id="ARBA00022989"/>
    </source>
</evidence>
<feature type="transmembrane region" description="Helical" evidence="9">
    <location>
        <begin position="315"/>
        <end position="342"/>
    </location>
</feature>
<dbReference type="Gene3D" id="3.10.580.10">
    <property type="entry name" value="CBS-domain"/>
    <property type="match status" value="1"/>
</dbReference>
<dbReference type="AlphaFoldDB" id="D3FRW9"/>
<organism evidence="11 12">
    <name type="scientific">Alkalihalophilus pseudofirmus (strain ATCC BAA-2126 / JCM 17055 / OF4)</name>
    <name type="common">Bacillus pseudofirmus</name>
    <dbReference type="NCBI Taxonomy" id="398511"/>
    <lineage>
        <taxon>Bacteria</taxon>
        <taxon>Bacillati</taxon>
        <taxon>Bacillota</taxon>
        <taxon>Bacilli</taxon>
        <taxon>Bacillales</taxon>
        <taxon>Bacillaceae</taxon>
        <taxon>Alkalihalophilus</taxon>
    </lineage>
</organism>
<dbReference type="PROSITE" id="PS51371">
    <property type="entry name" value="CBS"/>
    <property type="match status" value="2"/>
</dbReference>
<keyword evidence="12" id="KW-1185">Reference proteome</keyword>
<dbReference type="SUPFAM" id="SSF54631">
    <property type="entry name" value="CBS-domain pair"/>
    <property type="match status" value="1"/>
</dbReference>
<dbReference type="Gene3D" id="1.25.60.10">
    <property type="entry name" value="MgtE N-terminal domain-like"/>
    <property type="match status" value="1"/>
</dbReference>
<comment type="function">
    <text evidence="9">Acts as a magnesium transporter.</text>
</comment>
<dbReference type="PANTHER" id="PTHR43773:SF1">
    <property type="entry name" value="MAGNESIUM TRANSPORTER MGTE"/>
    <property type="match status" value="1"/>
</dbReference>
<dbReference type="InterPro" id="IPR006668">
    <property type="entry name" value="Mg_transptr_MgtE_intracell_dom"/>
</dbReference>
<dbReference type="EMBL" id="CP001878">
    <property type="protein sequence ID" value="ADC49879.1"/>
    <property type="molecule type" value="Genomic_DNA"/>
</dbReference>
<dbReference type="STRING" id="398511.BpOF4_09115"/>
<sequence length="457" mass="51028">MDALVANMTEDQLLVLVIKYVKEAKRSALQQLLEELHPYDVAQLYRGLPEKHHHKFLTFLTSDQIADLIQELEYEMQIEILHKLGIERSSKVMNLMDNDDLADLLNELSADKIQEFLEVMRKEDSQKIRSLMSYPADTAGGLMNNQFVWIHVNQTVRQAVNKLKEYASFSENIYYLYVINEEKKLVGVVSYRDLLIADEDERIEDIMFSRVVSVSVDADQEEVAQTIERYDFIAVPVVDAQNTLLGIITVDDAIDIVIREANEDIEKLSASGKDIDFNTKATTASFRRLPWLILLLFIGLLSGSIISGFEETLDQVVALIFFMPMIAGMTGNTGTQSLAVVVRGIVTSDVDRKTVFKLIFRELRVGIIIGLTCGALILLVATLWIGSLTLGVVVGSSLLITLIVGTLAGTVIPLMLYRFGVDPAVASGPLITTINDIFSLMIYFGIATAFLSQLQHL</sequence>
<evidence type="ECO:0000256" key="4">
    <source>
        <dbReference type="ARBA" id="ARBA00022692"/>
    </source>
</evidence>
<comment type="subunit">
    <text evidence="9">Homodimer.</text>
</comment>
<feature type="transmembrane region" description="Helical" evidence="9">
    <location>
        <begin position="289"/>
        <end position="309"/>
    </location>
</feature>
<keyword evidence="5 9" id="KW-0460">Magnesium</keyword>
<keyword evidence="3 9" id="KW-0813">Transport</keyword>
<feature type="transmembrane region" description="Helical" evidence="9">
    <location>
        <begin position="392"/>
        <end position="417"/>
    </location>
</feature>
<evidence type="ECO:0000256" key="3">
    <source>
        <dbReference type="ARBA" id="ARBA00022448"/>
    </source>
</evidence>
<evidence type="ECO:0000256" key="7">
    <source>
        <dbReference type="ARBA" id="ARBA00023136"/>
    </source>
</evidence>
<dbReference type="GO" id="GO:0046872">
    <property type="term" value="F:metal ion binding"/>
    <property type="evidence" value="ECO:0007669"/>
    <property type="project" value="UniProtKB-KW"/>
</dbReference>
<comment type="subcellular location">
    <subcellularLocation>
        <location evidence="9">Cell membrane</location>
        <topology evidence="9">Multi-pass membrane protein</topology>
    </subcellularLocation>
    <subcellularLocation>
        <location evidence="1">Membrane</location>
        <topology evidence="1">Multi-pass membrane protein</topology>
    </subcellularLocation>
</comment>
<evidence type="ECO:0000256" key="2">
    <source>
        <dbReference type="ARBA" id="ARBA00009749"/>
    </source>
</evidence>
<dbReference type="Pfam" id="PF03448">
    <property type="entry name" value="MgtE_N"/>
    <property type="match status" value="1"/>
</dbReference>
<dbReference type="NCBIfam" id="TIGR00400">
    <property type="entry name" value="mgtE"/>
    <property type="match status" value="1"/>
</dbReference>
<evidence type="ECO:0000256" key="8">
    <source>
        <dbReference type="PROSITE-ProRule" id="PRU00703"/>
    </source>
</evidence>
<dbReference type="InterPro" id="IPR000644">
    <property type="entry name" value="CBS_dom"/>
</dbReference>
<protein>
    <recommendedName>
        <fullName evidence="9">Magnesium transporter MgtE</fullName>
    </recommendedName>
</protein>
<dbReference type="eggNOG" id="COG2239">
    <property type="taxonomic scope" value="Bacteria"/>
</dbReference>
<dbReference type="Proteomes" id="UP000001544">
    <property type="component" value="Chromosome"/>
</dbReference>
<dbReference type="InterPro" id="IPR006669">
    <property type="entry name" value="MgtE_transporter"/>
</dbReference>
<dbReference type="HOGENOM" id="CLU_037408_1_1_9"/>
<dbReference type="SUPFAM" id="SSF158791">
    <property type="entry name" value="MgtE N-terminal domain-like"/>
    <property type="match status" value="1"/>
</dbReference>
<feature type="transmembrane region" description="Helical" evidence="9">
    <location>
        <begin position="429"/>
        <end position="451"/>
    </location>
</feature>
<evidence type="ECO:0000256" key="9">
    <source>
        <dbReference type="RuleBase" id="RU362011"/>
    </source>
</evidence>
<comment type="similarity">
    <text evidence="2 9">Belongs to the SLC41A transporter family.</text>
</comment>
<feature type="transmembrane region" description="Helical" evidence="9">
    <location>
        <begin position="363"/>
        <end position="386"/>
    </location>
</feature>
<name>D3FRW9_ALKPO</name>
<accession>D3FRW9</accession>
<dbReference type="GO" id="GO:0015095">
    <property type="term" value="F:magnesium ion transmembrane transporter activity"/>
    <property type="evidence" value="ECO:0007669"/>
    <property type="project" value="UniProtKB-UniRule"/>
</dbReference>
<evidence type="ECO:0000313" key="11">
    <source>
        <dbReference type="EMBL" id="ADC49879.1"/>
    </source>
</evidence>
<evidence type="ECO:0000256" key="5">
    <source>
        <dbReference type="ARBA" id="ARBA00022842"/>
    </source>
</evidence>
<evidence type="ECO:0000256" key="1">
    <source>
        <dbReference type="ARBA" id="ARBA00004141"/>
    </source>
</evidence>
<reference evidence="11 12" key="1">
    <citation type="journal article" date="2011" name="Environ. Microbiol.">
        <title>Genome of alkaliphilic Bacillus pseudofirmus OF4 reveals adaptations that support the ability to grow in an external pH range from 7.5 to 11.4.</title>
        <authorList>
            <person name="Janto B."/>
            <person name="Ahmed A."/>
            <person name="Ito M."/>
            <person name="Liu J."/>
            <person name="Hicks D.B."/>
            <person name="Pagni S."/>
            <person name="Fackelmayer O.J."/>
            <person name="Smith T.A."/>
            <person name="Earl J."/>
            <person name="Elbourne L.D."/>
            <person name="Hassan K."/>
            <person name="Paulsen I.T."/>
            <person name="Kolsto A.B."/>
            <person name="Tourasse N.J."/>
            <person name="Ehrlich G.D."/>
            <person name="Boissy R."/>
            <person name="Ivey D.M."/>
            <person name="Li G."/>
            <person name="Xue Y."/>
            <person name="Ma Y."/>
            <person name="Hu F.Z."/>
            <person name="Krulwich T.A."/>
        </authorList>
    </citation>
    <scope>NUCLEOTIDE SEQUENCE [LARGE SCALE GENOMIC DNA]</scope>
    <source>
        <strain evidence="12">ATCC BAA-2126 / JCM 17055 / OF4</strain>
    </source>
</reference>
<dbReference type="InterPro" id="IPR038076">
    <property type="entry name" value="MgtE_N_sf"/>
</dbReference>
<dbReference type="KEGG" id="bpf:BpOF4_09115"/>
<evidence type="ECO:0000259" key="10">
    <source>
        <dbReference type="PROSITE" id="PS51371"/>
    </source>
</evidence>
<dbReference type="Pfam" id="PF01769">
    <property type="entry name" value="MgtE"/>
    <property type="match status" value="1"/>
</dbReference>
<dbReference type="SUPFAM" id="SSF161093">
    <property type="entry name" value="MgtE membrane domain-like"/>
    <property type="match status" value="1"/>
</dbReference>
<keyword evidence="6 9" id="KW-1133">Transmembrane helix</keyword>
<dbReference type="CDD" id="cd04606">
    <property type="entry name" value="CBS_pair_Mg_transporter"/>
    <property type="match status" value="1"/>
</dbReference>
<keyword evidence="4 9" id="KW-0812">Transmembrane</keyword>
<evidence type="ECO:0000313" key="12">
    <source>
        <dbReference type="Proteomes" id="UP000001544"/>
    </source>
</evidence>
<dbReference type="SMART" id="SM00116">
    <property type="entry name" value="CBS"/>
    <property type="match status" value="2"/>
</dbReference>
<dbReference type="Gene3D" id="1.10.357.20">
    <property type="entry name" value="SLC41 divalent cation transporters, integral membrane domain"/>
    <property type="match status" value="1"/>
</dbReference>